<feature type="transmembrane region" description="Helical" evidence="1">
    <location>
        <begin position="511"/>
        <end position="533"/>
    </location>
</feature>
<keyword evidence="3" id="KW-1185">Reference proteome</keyword>
<dbReference type="RefSeq" id="WP_203902577.1">
    <property type="nucleotide sequence ID" value="NZ_BOPF01000024.1"/>
</dbReference>
<comment type="caution">
    <text evidence="2">The sequence shown here is derived from an EMBL/GenBank/DDBJ whole genome shotgun (WGS) entry which is preliminary data.</text>
</comment>
<keyword evidence="1" id="KW-0812">Transmembrane</keyword>
<gene>
    <name evidence="2" type="ORF">Val02_59990</name>
</gene>
<dbReference type="AlphaFoldDB" id="A0A8J3YRL0"/>
<evidence type="ECO:0000313" key="2">
    <source>
        <dbReference type="EMBL" id="GIJ49113.1"/>
    </source>
</evidence>
<accession>A0A8J3YRL0</accession>
<keyword evidence="1" id="KW-1133">Transmembrane helix</keyword>
<dbReference type="Proteomes" id="UP000619260">
    <property type="component" value="Unassembled WGS sequence"/>
</dbReference>
<proteinExistence type="predicted"/>
<dbReference type="EMBL" id="BOPF01000024">
    <property type="protein sequence ID" value="GIJ49113.1"/>
    <property type="molecule type" value="Genomic_DNA"/>
</dbReference>
<name>A0A8J3YRL0_9ACTN</name>
<dbReference type="InterPro" id="IPR011249">
    <property type="entry name" value="Metalloenz_LuxS/M16"/>
</dbReference>
<keyword evidence="1" id="KW-0472">Membrane</keyword>
<evidence type="ECO:0000313" key="3">
    <source>
        <dbReference type="Proteomes" id="UP000619260"/>
    </source>
</evidence>
<reference evidence="2" key="1">
    <citation type="submission" date="2021-01" db="EMBL/GenBank/DDBJ databases">
        <title>Whole genome shotgun sequence of Virgisporangium aliadipatigenens NBRC 105644.</title>
        <authorList>
            <person name="Komaki H."/>
            <person name="Tamura T."/>
        </authorList>
    </citation>
    <scope>NUCLEOTIDE SEQUENCE</scope>
    <source>
        <strain evidence="2">NBRC 105644</strain>
    </source>
</reference>
<evidence type="ECO:0008006" key="4">
    <source>
        <dbReference type="Google" id="ProtNLM"/>
    </source>
</evidence>
<dbReference type="Gene3D" id="3.30.830.10">
    <property type="entry name" value="Metalloenzyme, LuxS/M16 peptidase-like"/>
    <property type="match status" value="2"/>
</dbReference>
<feature type="transmembrane region" description="Helical" evidence="1">
    <location>
        <begin position="545"/>
        <end position="562"/>
    </location>
</feature>
<evidence type="ECO:0000256" key="1">
    <source>
        <dbReference type="SAM" id="Phobius"/>
    </source>
</evidence>
<protein>
    <recommendedName>
        <fullName evidence="4">Insulinase family protein</fullName>
    </recommendedName>
</protein>
<dbReference type="SUPFAM" id="SSF63411">
    <property type="entry name" value="LuxS/MPP-like metallohydrolase"/>
    <property type="match status" value="2"/>
</dbReference>
<dbReference type="GO" id="GO:0046872">
    <property type="term" value="F:metal ion binding"/>
    <property type="evidence" value="ECO:0007669"/>
    <property type="project" value="InterPro"/>
</dbReference>
<sequence>MDLTVTEVDGIPALLAPSEGPLHAGLTFRVGRADEPLTRAGITHLVEHLALHRLGLTDYHFNGSTGTVGTHFHMSGDRTAVAGFLTGVCDALADLPFDRLETEKSILRTEGAGRGTVATDRLAAVRYGATGFGLPSFDEWGIHQLSAEDLRRWVGTWFTAANAVLWIVGGEVPAGLRLRLPPGERHALPDATPVLTTLPAYLSGPGAGVVFEAVVERRPAASLYSAVLKRELFRSLRQEGGYSYTAATAFDPIGPRAVLTAVADAHPDQQDAVLGGFVDCLMRHSVGTVEEEDLTAARAAAERALHHPDDLPALLMQRALDLLTGRPLRPVEERLTRLRAVTREDLHGVAVAALESGLLLTPQGRTADWAGFAEVPSWTGAPVDGVTLAVRDDPQLRLLVGRHGVSLVSPAGARTVRFDACAAVLAWPDGARHLVAADGTSVRIEPTLLSVPPGVLPRLDRAIPREALVRMPARDPSVIPRPRPVAPRAPVVSPPAPVAPVARTPRETAMVVLAVVFSIAASIGLLGLMAVGLDEEATAGDWERLGLVWTVALATGLPIVIVQRRRRSG</sequence>
<organism evidence="2 3">
    <name type="scientific">Virgisporangium aliadipatigenens</name>
    <dbReference type="NCBI Taxonomy" id="741659"/>
    <lineage>
        <taxon>Bacteria</taxon>
        <taxon>Bacillati</taxon>
        <taxon>Actinomycetota</taxon>
        <taxon>Actinomycetes</taxon>
        <taxon>Micromonosporales</taxon>
        <taxon>Micromonosporaceae</taxon>
        <taxon>Virgisporangium</taxon>
    </lineage>
</organism>